<feature type="domain" description="HAMP" evidence="15">
    <location>
        <begin position="222"/>
        <end position="274"/>
    </location>
</feature>
<feature type="transmembrane region" description="Helical" evidence="13">
    <location>
        <begin position="201"/>
        <end position="221"/>
    </location>
</feature>
<dbReference type="GO" id="GO:0004888">
    <property type="term" value="F:transmembrane signaling receptor activity"/>
    <property type="evidence" value="ECO:0007669"/>
    <property type="project" value="InterPro"/>
</dbReference>
<dbReference type="PANTHER" id="PTHR43531">
    <property type="entry name" value="PROTEIN ICFG"/>
    <property type="match status" value="1"/>
</dbReference>
<dbReference type="CDD" id="cd11386">
    <property type="entry name" value="MCP_signal"/>
    <property type="match status" value="1"/>
</dbReference>
<proteinExistence type="inferred from homology"/>
<dbReference type="GO" id="GO:0007165">
    <property type="term" value="P:signal transduction"/>
    <property type="evidence" value="ECO:0007669"/>
    <property type="project" value="UniProtKB-KW"/>
</dbReference>
<dbReference type="Pfam" id="PF00672">
    <property type="entry name" value="HAMP"/>
    <property type="match status" value="1"/>
</dbReference>
<keyword evidence="3" id="KW-0488">Methylation</keyword>
<dbReference type="InterPro" id="IPR004090">
    <property type="entry name" value="Chemotax_Me-accpt_rcpt"/>
</dbReference>
<dbReference type="InterPro" id="IPR051310">
    <property type="entry name" value="MCP_chemotaxis"/>
</dbReference>
<gene>
    <name evidence="16" type="ORF">M0220_14005</name>
</gene>
<dbReference type="InterPro" id="IPR003122">
    <property type="entry name" value="Tar_rcpt_lig-bd"/>
</dbReference>
<evidence type="ECO:0000256" key="7">
    <source>
        <dbReference type="ARBA" id="ARBA00022989"/>
    </source>
</evidence>
<sequence>MLNHIFRMTIKLRLMVMMAIMLVFMLVIGALGFSGMTSSNQAIDTIYQTNLKNTQQIASLNERAKDMLLELSLAGQHDPGLAVSALHDHPVQLHIDNVQNNEQQIDSLWQAYVTQRLSSAGEALTEQFQEHYSRLQNAVDAALPFYASGDYDNANEIAFTQALPAYRTLNATLDDIIHFEEREAQSAYDNAAEHAAFMRNVMMGALAIAVILAGLLSWILIQRILQPLAQARQHFHAMAEGDLTQTVKLTHQDEIGDMLSELGDMQSKLQGLISHIQTSAEAISTASGQISSGNVDLSQRTEEQASSLQETAASMEQVAATVKNNTQHTGEANQLAHAASRSAGYGGEKVRDAISKMNELNASSEKISGIVELIDGIAFQTNILALNASVEAARAGEQGRGFAVVAQEVRNLAQRSADAAKQIQHLILENNQVVEQGSALVTAVGDSMAQIVKNIDSVSGLMEEVSRASDEQTSAIDQMSIAINQMDEVTQQNASLVEQTATASASMEDQARDLAEAVIFFKVDKAQGTLPRANVQRMQSYALPQTQPSTDRRHTVPADDQWETF</sequence>
<keyword evidence="17" id="KW-1185">Reference proteome</keyword>
<keyword evidence="9 11" id="KW-0807">Transducer</keyword>
<feature type="domain" description="Methyl-accepting transducer" evidence="14">
    <location>
        <begin position="279"/>
        <end position="508"/>
    </location>
</feature>
<dbReference type="FunFam" id="1.10.287.950:FF:000001">
    <property type="entry name" value="Methyl-accepting chemotaxis sensory transducer"/>
    <property type="match status" value="1"/>
</dbReference>
<dbReference type="PANTHER" id="PTHR43531:SF14">
    <property type="entry name" value="METHYL-ACCEPTING CHEMOTAXIS PROTEIN I-RELATED"/>
    <property type="match status" value="1"/>
</dbReference>
<dbReference type="RefSeq" id="WP_264018006.1">
    <property type="nucleotide sequence ID" value="NZ_CP096973.1"/>
</dbReference>
<dbReference type="GO" id="GO:0006935">
    <property type="term" value="P:chemotaxis"/>
    <property type="evidence" value="ECO:0007669"/>
    <property type="project" value="UniProtKB-KW"/>
</dbReference>
<dbReference type="InterPro" id="IPR004089">
    <property type="entry name" value="MCPsignal_dom"/>
</dbReference>
<evidence type="ECO:0000313" key="16">
    <source>
        <dbReference type="EMBL" id="UYO73976.1"/>
    </source>
</evidence>
<keyword evidence="8 13" id="KW-0472">Membrane</keyword>
<accession>A0AA46TPS1</accession>
<feature type="region of interest" description="Disordered" evidence="12">
    <location>
        <begin position="544"/>
        <end position="565"/>
    </location>
</feature>
<comment type="similarity">
    <text evidence="10">Belongs to the methyl-accepting chemotaxis (MCP) protein family.</text>
</comment>
<dbReference type="GO" id="GO:0005886">
    <property type="term" value="C:plasma membrane"/>
    <property type="evidence" value="ECO:0007669"/>
    <property type="project" value="UniProtKB-SubCell"/>
</dbReference>
<organism evidence="16 17">
    <name type="scientific">Halomonas qinghailakensis</name>
    <dbReference type="NCBI Taxonomy" id="2937790"/>
    <lineage>
        <taxon>Bacteria</taxon>
        <taxon>Pseudomonadati</taxon>
        <taxon>Pseudomonadota</taxon>
        <taxon>Gammaproteobacteria</taxon>
        <taxon>Oceanospirillales</taxon>
        <taxon>Halomonadaceae</taxon>
        <taxon>Halomonas</taxon>
    </lineage>
</organism>
<dbReference type="EMBL" id="CP096973">
    <property type="protein sequence ID" value="UYO73976.1"/>
    <property type="molecule type" value="Genomic_DNA"/>
</dbReference>
<dbReference type="PROSITE" id="PS50885">
    <property type="entry name" value="HAMP"/>
    <property type="match status" value="1"/>
</dbReference>
<evidence type="ECO:0000256" key="1">
    <source>
        <dbReference type="ARBA" id="ARBA00004429"/>
    </source>
</evidence>
<dbReference type="Gene3D" id="1.10.287.950">
    <property type="entry name" value="Methyl-accepting chemotaxis protein"/>
    <property type="match status" value="1"/>
</dbReference>
<keyword evidence="7 13" id="KW-1133">Transmembrane helix</keyword>
<keyword evidence="5" id="KW-0997">Cell inner membrane</keyword>
<evidence type="ECO:0000259" key="15">
    <source>
        <dbReference type="PROSITE" id="PS50885"/>
    </source>
</evidence>
<protein>
    <submittedName>
        <fullName evidence="16">Methyl-accepting chemotaxis protein</fullName>
    </submittedName>
</protein>
<reference evidence="16" key="1">
    <citation type="submission" date="2022-05" db="EMBL/GenBank/DDBJ databases">
        <title>Complete sequence of a novel PHA-producing Halomonas strain.</title>
        <authorList>
            <person name="Zheng Z."/>
        </authorList>
    </citation>
    <scope>NUCLEOTIDE SEQUENCE</scope>
    <source>
        <strain evidence="16">ZZQ-149</strain>
    </source>
</reference>
<evidence type="ECO:0000256" key="4">
    <source>
        <dbReference type="ARBA" id="ARBA00022500"/>
    </source>
</evidence>
<dbReference type="SMART" id="SM00304">
    <property type="entry name" value="HAMP"/>
    <property type="match status" value="1"/>
</dbReference>
<name>A0AA46TPS1_9GAMM</name>
<keyword evidence="2" id="KW-1003">Cell membrane</keyword>
<evidence type="ECO:0000256" key="8">
    <source>
        <dbReference type="ARBA" id="ARBA00023136"/>
    </source>
</evidence>
<evidence type="ECO:0000256" key="3">
    <source>
        <dbReference type="ARBA" id="ARBA00022481"/>
    </source>
</evidence>
<evidence type="ECO:0000256" key="13">
    <source>
        <dbReference type="SAM" id="Phobius"/>
    </source>
</evidence>
<dbReference type="CDD" id="cd06225">
    <property type="entry name" value="HAMP"/>
    <property type="match status" value="1"/>
</dbReference>
<evidence type="ECO:0000313" key="17">
    <source>
        <dbReference type="Proteomes" id="UP001164935"/>
    </source>
</evidence>
<dbReference type="InterPro" id="IPR003660">
    <property type="entry name" value="HAMP_dom"/>
</dbReference>
<evidence type="ECO:0000256" key="6">
    <source>
        <dbReference type="ARBA" id="ARBA00022692"/>
    </source>
</evidence>
<evidence type="ECO:0000256" key="9">
    <source>
        <dbReference type="ARBA" id="ARBA00023224"/>
    </source>
</evidence>
<dbReference type="AlphaFoldDB" id="A0AA46TPS1"/>
<evidence type="ECO:0000259" key="14">
    <source>
        <dbReference type="PROSITE" id="PS50111"/>
    </source>
</evidence>
<dbReference type="PROSITE" id="PS50111">
    <property type="entry name" value="CHEMOTAXIS_TRANSDUC_2"/>
    <property type="match status" value="1"/>
</dbReference>
<dbReference type="Pfam" id="PF00015">
    <property type="entry name" value="MCPsignal"/>
    <property type="match status" value="1"/>
</dbReference>
<evidence type="ECO:0000256" key="12">
    <source>
        <dbReference type="SAM" id="MobiDB-lite"/>
    </source>
</evidence>
<dbReference type="Pfam" id="PF02203">
    <property type="entry name" value="TarH"/>
    <property type="match status" value="1"/>
</dbReference>
<keyword evidence="6 13" id="KW-0812">Transmembrane</keyword>
<dbReference type="PRINTS" id="PR00260">
    <property type="entry name" value="CHEMTRNSDUCR"/>
</dbReference>
<evidence type="ECO:0000256" key="10">
    <source>
        <dbReference type="ARBA" id="ARBA00029447"/>
    </source>
</evidence>
<comment type="subcellular location">
    <subcellularLocation>
        <location evidence="1">Cell inner membrane</location>
        <topology evidence="1">Multi-pass membrane protein</topology>
    </subcellularLocation>
</comment>
<feature type="region of interest" description="Disordered" evidence="12">
    <location>
        <begin position="291"/>
        <end position="312"/>
    </location>
</feature>
<dbReference type="SMART" id="SM00283">
    <property type="entry name" value="MA"/>
    <property type="match status" value="1"/>
</dbReference>
<dbReference type="KEGG" id="hqn:M0220_14005"/>
<evidence type="ECO:0000256" key="11">
    <source>
        <dbReference type="PROSITE-ProRule" id="PRU00284"/>
    </source>
</evidence>
<evidence type="ECO:0000256" key="5">
    <source>
        <dbReference type="ARBA" id="ARBA00022519"/>
    </source>
</evidence>
<evidence type="ECO:0000256" key="2">
    <source>
        <dbReference type="ARBA" id="ARBA00022475"/>
    </source>
</evidence>
<dbReference type="SUPFAM" id="SSF58104">
    <property type="entry name" value="Methyl-accepting chemotaxis protein (MCP) signaling domain"/>
    <property type="match status" value="1"/>
</dbReference>
<keyword evidence="4" id="KW-0145">Chemotaxis</keyword>
<dbReference type="Proteomes" id="UP001164935">
    <property type="component" value="Chromosome"/>
</dbReference>